<dbReference type="SUPFAM" id="SSF56281">
    <property type="entry name" value="Metallo-hydrolase/oxidoreductase"/>
    <property type="match status" value="1"/>
</dbReference>
<dbReference type="InterPro" id="IPR036866">
    <property type="entry name" value="RibonucZ/Hydroxyglut_hydro"/>
</dbReference>
<dbReference type="Gene3D" id="3.60.15.10">
    <property type="entry name" value="Ribonuclease Z/Hydroxyacylglutathione hydrolase-like"/>
    <property type="match status" value="1"/>
</dbReference>
<protein>
    <recommendedName>
        <fullName evidence="3">DUF4336 domain-containing protein</fullName>
    </recommendedName>
</protein>
<dbReference type="OrthoDB" id="421671at2759"/>
<evidence type="ECO:0000313" key="1">
    <source>
        <dbReference type="EMBL" id="KAF7334266.1"/>
    </source>
</evidence>
<dbReference type="PANTHER" id="PTHR33835">
    <property type="entry name" value="YALI0C07656P"/>
    <property type="match status" value="1"/>
</dbReference>
<organism evidence="1 2">
    <name type="scientific">Mycena sanguinolenta</name>
    <dbReference type="NCBI Taxonomy" id="230812"/>
    <lineage>
        <taxon>Eukaryota</taxon>
        <taxon>Fungi</taxon>
        <taxon>Dikarya</taxon>
        <taxon>Basidiomycota</taxon>
        <taxon>Agaricomycotina</taxon>
        <taxon>Agaricomycetes</taxon>
        <taxon>Agaricomycetidae</taxon>
        <taxon>Agaricales</taxon>
        <taxon>Marasmiineae</taxon>
        <taxon>Mycenaceae</taxon>
        <taxon>Mycena</taxon>
    </lineage>
</organism>
<keyword evidence="2" id="KW-1185">Reference proteome</keyword>
<dbReference type="AlphaFoldDB" id="A0A8H6X4Z9"/>
<comment type="caution">
    <text evidence="1">The sequence shown here is derived from an EMBL/GenBank/DDBJ whole genome shotgun (WGS) entry which is preliminary data.</text>
</comment>
<reference evidence="1" key="1">
    <citation type="submission" date="2020-05" db="EMBL/GenBank/DDBJ databases">
        <title>Mycena genomes resolve the evolution of fungal bioluminescence.</title>
        <authorList>
            <person name="Tsai I.J."/>
        </authorList>
    </citation>
    <scope>NUCLEOTIDE SEQUENCE</scope>
    <source>
        <strain evidence="1">160909Yilan</strain>
    </source>
</reference>
<evidence type="ECO:0000313" key="2">
    <source>
        <dbReference type="Proteomes" id="UP000623467"/>
    </source>
</evidence>
<dbReference type="PANTHER" id="PTHR33835:SF1">
    <property type="entry name" value="METALLO-BETA-LACTAMASE DOMAIN-CONTAINING PROTEIN"/>
    <property type="match status" value="1"/>
</dbReference>
<gene>
    <name evidence="1" type="ORF">MSAN_02388100</name>
</gene>
<sequence length="241" mass="26892">MSDIVIREVAQDVWIFSRPFPLFGWIHIGGRSTAVRLSNGGVWVVASTPLSQETKTKLDELGPVEYIIGINSVHNLFLGEFKRAYPNAKLIAPAVALERCSDKSLSFDGVWGKDPPETKYGFEDDIQACYFSGHANKDVAFFHPRSSTLIEADLVVNLPGTEQYSQSPMAGRFPFYGPLGKPYGWLQNKLAAARAQDPIAMRRDAKTVADFDFTRIIPCHGDVIETEGKTVWREAYKSFLD</sequence>
<name>A0A8H6X4Z9_9AGAR</name>
<proteinExistence type="predicted"/>
<dbReference type="Proteomes" id="UP000623467">
    <property type="component" value="Unassembled WGS sequence"/>
</dbReference>
<dbReference type="EMBL" id="JACAZH010000049">
    <property type="protein sequence ID" value="KAF7334266.1"/>
    <property type="molecule type" value="Genomic_DNA"/>
</dbReference>
<evidence type="ECO:0008006" key="3">
    <source>
        <dbReference type="Google" id="ProtNLM"/>
    </source>
</evidence>
<dbReference type="Pfam" id="PF14234">
    <property type="entry name" value="DUF4336"/>
    <property type="match status" value="1"/>
</dbReference>
<accession>A0A8H6X4Z9</accession>
<dbReference type="InterPro" id="IPR025638">
    <property type="entry name" value="DUF4336"/>
</dbReference>